<keyword evidence="2" id="KW-0694">RNA-binding</keyword>
<gene>
    <name evidence="6" type="primary">NIFK</name>
</gene>
<evidence type="ECO:0000256" key="4">
    <source>
        <dbReference type="SAM" id="MobiDB-lite"/>
    </source>
</evidence>
<proteinExistence type="predicted"/>
<feature type="domain" description="RRM" evidence="5">
    <location>
        <begin position="46"/>
        <end position="101"/>
    </location>
</feature>
<evidence type="ECO:0000259" key="5">
    <source>
        <dbReference type="SMART" id="SM00360"/>
    </source>
</evidence>
<sequence>MAAVPAADPGAPASLLSLDPKLQREFQAQVQRVRKAAKQEKVTPGVIYLGHIPKGLHEPQIQEYFSAKGYAFVEFECDEVAKIVADTMHNYLFCERLLKCEFMPPEKVHENLFKGSERVFKKPAHPAVRRYNNQRSVKQKGKMAHKLLRSEKQLRKRLSKKGIDYDFPGFRCTWVSKLRKKSQLRKPYCLFSFIQDPTPVCTPTVLERRKSQIVGSDEEDTEITFKLPLASMQKVAQKNKKRARLQRKVTPKKQKNKA</sequence>
<dbReference type="SMART" id="SM00360">
    <property type="entry name" value="RRM"/>
    <property type="match status" value="1"/>
</dbReference>
<dbReference type="PANTHER" id="PTHR46754">
    <property type="entry name" value="MKI67 FHA DOMAIN-INTERACTING NUCLEOLAR PHOSPHOPROTEIN"/>
    <property type="match status" value="1"/>
</dbReference>
<evidence type="ECO:0000313" key="7">
    <source>
        <dbReference type="Proteomes" id="UP000694392"/>
    </source>
</evidence>
<feature type="compositionally biased region" description="Basic residues" evidence="4">
    <location>
        <begin position="237"/>
        <end position="258"/>
    </location>
</feature>
<dbReference type="CDD" id="cd12307">
    <property type="entry name" value="RRM_NIFK_like"/>
    <property type="match status" value="1"/>
</dbReference>
<dbReference type="GeneTree" id="ENSGT00390000011515"/>
<dbReference type="InterPro" id="IPR021043">
    <property type="entry name" value="NIFK_FHA_Ki67-binding"/>
</dbReference>
<evidence type="ECO:0000313" key="6">
    <source>
        <dbReference type="Ensembl" id="ENSSPUP00000022876.1"/>
    </source>
</evidence>
<evidence type="ECO:0000256" key="1">
    <source>
        <dbReference type="ARBA" id="ARBA00004604"/>
    </source>
</evidence>
<comment type="subcellular location">
    <subcellularLocation>
        <location evidence="1">Nucleus</location>
        <location evidence="1">Nucleolus</location>
    </subcellularLocation>
</comment>
<evidence type="ECO:0000256" key="2">
    <source>
        <dbReference type="ARBA" id="ARBA00022884"/>
    </source>
</evidence>
<dbReference type="Gene3D" id="3.30.70.330">
    <property type="match status" value="1"/>
</dbReference>
<feature type="region of interest" description="Disordered" evidence="4">
    <location>
        <begin position="234"/>
        <end position="258"/>
    </location>
</feature>
<dbReference type="AlphaFoldDB" id="A0A8D0HPM8"/>
<dbReference type="GO" id="GO:0003723">
    <property type="term" value="F:RNA binding"/>
    <property type="evidence" value="ECO:0007669"/>
    <property type="project" value="UniProtKB-KW"/>
</dbReference>
<keyword evidence="3" id="KW-0539">Nucleus</keyword>
<organism evidence="6 7">
    <name type="scientific">Sphenodon punctatus</name>
    <name type="common">Tuatara</name>
    <name type="synonym">Hatteria punctata</name>
    <dbReference type="NCBI Taxonomy" id="8508"/>
    <lineage>
        <taxon>Eukaryota</taxon>
        <taxon>Metazoa</taxon>
        <taxon>Chordata</taxon>
        <taxon>Craniata</taxon>
        <taxon>Vertebrata</taxon>
        <taxon>Euteleostomi</taxon>
        <taxon>Lepidosauria</taxon>
        <taxon>Sphenodontia</taxon>
        <taxon>Sphenodontidae</taxon>
        <taxon>Sphenodon</taxon>
    </lineage>
</organism>
<name>A0A8D0HPM8_SPHPU</name>
<dbReference type="Pfam" id="PF12196">
    <property type="entry name" value="hNIFK_binding"/>
    <property type="match status" value="1"/>
</dbReference>
<reference evidence="6" key="1">
    <citation type="submission" date="2025-08" db="UniProtKB">
        <authorList>
            <consortium name="Ensembl"/>
        </authorList>
    </citation>
    <scope>IDENTIFICATION</scope>
</reference>
<dbReference type="Ensembl" id="ENSSPUT00000024388.1">
    <property type="protein sequence ID" value="ENSSPUP00000022876.1"/>
    <property type="gene ID" value="ENSSPUG00000017537.1"/>
</dbReference>
<accession>A0A8D0HPM8</accession>
<reference evidence="6" key="2">
    <citation type="submission" date="2025-09" db="UniProtKB">
        <authorList>
            <consortium name="Ensembl"/>
        </authorList>
    </citation>
    <scope>IDENTIFICATION</scope>
</reference>
<dbReference type="Proteomes" id="UP000694392">
    <property type="component" value="Unplaced"/>
</dbReference>
<dbReference type="InterPro" id="IPR012677">
    <property type="entry name" value="Nucleotide-bd_a/b_plait_sf"/>
</dbReference>
<dbReference type="GO" id="GO:0005730">
    <property type="term" value="C:nucleolus"/>
    <property type="evidence" value="ECO:0007669"/>
    <property type="project" value="UniProtKB-SubCell"/>
</dbReference>
<dbReference type="InterPro" id="IPR000504">
    <property type="entry name" value="RRM_dom"/>
</dbReference>
<protein>
    <submittedName>
        <fullName evidence="6">Nucleolar protein interacting with the FHA domain of MKI67</fullName>
    </submittedName>
</protein>
<dbReference type="SUPFAM" id="SSF54928">
    <property type="entry name" value="RNA-binding domain, RBD"/>
    <property type="match status" value="1"/>
</dbReference>
<evidence type="ECO:0000256" key="3">
    <source>
        <dbReference type="ARBA" id="ARBA00023242"/>
    </source>
</evidence>
<keyword evidence="7" id="KW-1185">Reference proteome</keyword>
<dbReference type="InterPro" id="IPR035979">
    <property type="entry name" value="RBD_domain_sf"/>
</dbReference>